<protein>
    <submittedName>
        <fullName evidence="2">Uncharacterized protein</fullName>
    </submittedName>
</protein>
<organism evidence="2 3">
    <name type="scientific">Canavalia gladiata</name>
    <name type="common">Sword bean</name>
    <name type="synonym">Dolichos gladiatus</name>
    <dbReference type="NCBI Taxonomy" id="3824"/>
    <lineage>
        <taxon>Eukaryota</taxon>
        <taxon>Viridiplantae</taxon>
        <taxon>Streptophyta</taxon>
        <taxon>Embryophyta</taxon>
        <taxon>Tracheophyta</taxon>
        <taxon>Spermatophyta</taxon>
        <taxon>Magnoliopsida</taxon>
        <taxon>eudicotyledons</taxon>
        <taxon>Gunneridae</taxon>
        <taxon>Pentapetalae</taxon>
        <taxon>rosids</taxon>
        <taxon>fabids</taxon>
        <taxon>Fabales</taxon>
        <taxon>Fabaceae</taxon>
        <taxon>Papilionoideae</taxon>
        <taxon>50 kb inversion clade</taxon>
        <taxon>NPAAA clade</taxon>
        <taxon>indigoferoid/millettioid clade</taxon>
        <taxon>Phaseoleae</taxon>
        <taxon>Canavalia</taxon>
    </lineage>
</organism>
<feature type="transmembrane region" description="Helical" evidence="1">
    <location>
        <begin position="55"/>
        <end position="76"/>
    </location>
</feature>
<gene>
    <name evidence="2" type="ORF">VNO77_40327</name>
</gene>
<name>A0AAN9PRH5_CANGL</name>
<reference evidence="2 3" key="1">
    <citation type="submission" date="2024-01" db="EMBL/GenBank/DDBJ databases">
        <title>The genomes of 5 underutilized Papilionoideae crops provide insights into root nodulation and disease resistanc.</title>
        <authorList>
            <person name="Jiang F."/>
        </authorList>
    </citation>
    <scope>NUCLEOTIDE SEQUENCE [LARGE SCALE GENOMIC DNA]</scope>
    <source>
        <strain evidence="2">LVBAO_FW01</strain>
        <tissue evidence="2">Leaves</tissue>
    </source>
</reference>
<evidence type="ECO:0000313" key="2">
    <source>
        <dbReference type="EMBL" id="KAK7307352.1"/>
    </source>
</evidence>
<proteinExistence type="predicted"/>
<accession>A0AAN9PRH5</accession>
<dbReference type="EMBL" id="JAYMYQ010000010">
    <property type="protein sequence ID" value="KAK7307352.1"/>
    <property type="molecule type" value="Genomic_DNA"/>
</dbReference>
<sequence length="101" mass="11428">MPLKKVKGPPNLLLILMKLINIEITNWDLGETAYPIPCCIAVMEVFLFDVMKSGFFVMEVFLFDVMMVSLGLRVLADPARSRIFMMMFLLLQCPSLCAVGH</sequence>
<comment type="caution">
    <text evidence="2">The sequence shown here is derived from an EMBL/GenBank/DDBJ whole genome shotgun (WGS) entry which is preliminary data.</text>
</comment>
<evidence type="ECO:0000313" key="3">
    <source>
        <dbReference type="Proteomes" id="UP001367508"/>
    </source>
</evidence>
<dbReference type="AlphaFoldDB" id="A0AAN9PRH5"/>
<evidence type="ECO:0000256" key="1">
    <source>
        <dbReference type="SAM" id="Phobius"/>
    </source>
</evidence>
<dbReference type="Proteomes" id="UP001367508">
    <property type="component" value="Unassembled WGS sequence"/>
</dbReference>
<keyword evidence="1" id="KW-1133">Transmembrane helix</keyword>
<keyword evidence="1" id="KW-0812">Transmembrane</keyword>
<keyword evidence="3" id="KW-1185">Reference proteome</keyword>
<keyword evidence="1" id="KW-0472">Membrane</keyword>